<evidence type="ECO:0000313" key="2">
    <source>
        <dbReference type="Proteomes" id="UP000193498"/>
    </source>
</evidence>
<gene>
    <name evidence="1" type="ORF">K493DRAFT_320816</name>
</gene>
<reference evidence="1 2" key="1">
    <citation type="submission" date="2016-07" db="EMBL/GenBank/DDBJ databases">
        <title>Pervasive Adenine N6-methylation of Active Genes in Fungi.</title>
        <authorList>
            <consortium name="DOE Joint Genome Institute"/>
            <person name="Mondo S.J."/>
            <person name="Dannebaum R.O."/>
            <person name="Kuo R.C."/>
            <person name="Labutti K."/>
            <person name="Haridas S."/>
            <person name="Kuo A."/>
            <person name="Salamov A."/>
            <person name="Ahrendt S.R."/>
            <person name="Lipzen A."/>
            <person name="Sullivan W."/>
            <person name="Andreopoulos W.B."/>
            <person name="Clum A."/>
            <person name="Lindquist E."/>
            <person name="Daum C."/>
            <person name="Ramamoorthy G.K."/>
            <person name="Gryganskyi A."/>
            <person name="Culley D."/>
            <person name="Magnuson J.K."/>
            <person name="James T.Y."/>
            <person name="O'Malley M.A."/>
            <person name="Stajich J.E."/>
            <person name="Spatafora J.W."/>
            <person name="Visel A."/>
            <person name="Grigoriev I.V."/>
        </authorList>
    </citation>
    <scope>NUCLEOTIDE SEQUENCE [LARGE SCALE GENOMIC DNA]</scope>
    <source>
        <strain evidence="1 2">CBS 931.73</strain>
    </source>
</reference>
<dbReference type="Proteomes" id="UP000193498">
    <property type="component" value="Unassembled WGS sequence"/>
</dbReference>
<evidence type="ECO:0000313" key="1">
    <source>
        <dbReference type="EMBL" id="ORX80808.1"/>
    </source>
</evidence>
<accession>A0A1Y1X581</accession>
<sequence>MSILEQMNIFQSPLSPLTPTEVIKITSTVQKHIFQKPLSPDDYNLFVTEGKINLAVNCQSQYDVEKALRSKSDVIHLHPACQALHRQIEFLSAWVARLELVKKFSTCVNLLLLYSKPCQNFWSRLTRPVRTHTLAHLREESLRLTCKRLVYVSGVFLLVKTIYSGLKHALFYRFGWWRLGRYIYVKISQDGEDQHFLVSGRLRQTHLGIAPCILRGSYFRSLDVINTINIIAATNYVLGPLEGFDF</sequence>
<dbReference type="EMBL" id="MCFE01000727">
    <property type="protein sequence ID" value="ORX80808.1"/>
    <property type="molecule type" value="Genomic_DNA"/>
</dbReference>
<name>A0A1Y1X581_9FUNG</name>
<proteinExistence type="predicted"/>
<protein>
    <submittedName>
        <fullName evidence="1">Uncharacterized protein</fullName>
    </submittedName>
</protein>
<comment type="caution">
    <text evidence="1">The sequence shown here is derived from an EMBL/GenBank/DDBJ whole genome shotgun (WGS) entry which is preliminary data.</text>
</comment>
<dbReference type="InParanoid" id="A0A1Y1X581"/>
<organism evidence="1 2">
    <name type="scientific">Basidiobolus meristosporus CBS 931.73</name>
    <dbReference type="NCBI Taxonomy" id="1314790"/>
    <lineage>
        <taxon>Eukaryota</taxon>
        <taxon>Fungi</taxon>
        <taxon>Fungi incertae sedis</taxon>
        <taxon>Zoopagomycota</taxon>
        <taxon>Entomophthoromycotina</taxon>
        <taxon>Basidiobolomycetes</taxon>
        <taxon>Basidiobolales</taxon>
        <taxon>Basidiobolaceae</taxon>
        <taxon>Basidiobolus</taxon>
    </lineage>
</organism>
<dbReference type="AlphaFoldDB" id="A0A1Y1X581"/>
<keyword evidence="2" id="KW-1185">Reference proteome</keyword>